<dbReference type="Gene3D" id="3.40.50.2000">
    <property type="entry name" value="Glycogen Phosphorylase B"/>
    <property type="match status" value="2"/>
</dbReference>
<evidence type="ECO:0000259" key="3">
    <source>
        <dbReference type="Pfam" id="PF13439"/>
    </source>
</evidence>
<dbReference type="PANTHER" id="PTHR46401">
    <property type="entry name" value="GLYCOSYLTRANSFERASE WBBK-RELATED"/>
    <property type="match status" value="1"/>
</dbReference>
<feature type="domain" description="Glycosyltransferase subfamily 4-like N-terminal" evidence="3">
    <location>
        <begin position="46"/>
        <end position="155"/>
    </location>
</feature>
<dbReference type="PANTHER" id="PTHR46401:SF2">
    <property type="entry name" value="GLYCOSYLTRANSFERASE WBBK-RELATED"/>
    <property type="match status" value="1"/>
</dbReference>
<dbReference type="InterPro" id="IPR001296">
    <property type="entry name" value="Glyco_trans_1"/>
</dbReference>
<proteinExistence type="predicted"/>
<dbReference type="InterPro" id="IPR028098">
    <property type="entry name" value="Glyco_trans_4-like_N"/>
</dbReference>
<dbReference type="GO" id="GO:0016757">
    <property type="term" value="F:glycosyltransferase activity"/>
    <property type="evidence" value="ECO:0007669"/>
    <property type="project" value="InterPro"/>
</dbReference>
<dbReference type="Pfam" id="PF13439">
    <property type="entry name" value="Glyco_transf_4"/>
    <property type="match status" value="1"/>
</dbReference>
<dbReference type="OrthoDB" id="9797829at2"/>
<name>A0A4R6ZJW1_9LIST</name>
<feature type="domain" description="Glycosyl transferase family 1" evidence="2">
    <location>
        <begin position="169"/>
        <end position="332"/>
    </location>
</feature>
<dbReference type="STRING" id="1265846.PROCOU_10743"/>
<protein>
    <submittedName>
        <fullName evidence="4">Glycosyltransferase involved in cell wall biosynthesis</fullName>
    </submittedName>
</protein>
<accession>A0A4R6ZJW1</accession>
<evidence type="ECO:0000313" key="4">
    <source>
        <dbReference type="EMBL" id="TDR52661.1"/>
    </source>
</evidence>
<dbReference type="SUPFAM" id="SSF53756">
    <property type="entry name" value="UDP-Glycosyltransferase/glycogen phosphorylase"/>
    <property type="match status" value="1"/>
</dbReference>
<evidence type="ECO:0000259" key="2">
    <source>
        <dbReference type="Pfam" id="PF00534"/>
    </source>
</evidence>
<dbReference type="RefSeq" id="WP_036071824.1">
    <property type="nucleotide sequence ID" value="NZ_JAASUO010000005.1"/>
</dbReference>
<dbReference type="GO" id="GO:0009103">
    <property type="term" value="P:lipopolysaccharide biosynthetic process"/>
    <property type="evidence" value="ECO:0007669"/>
    <property type="project" value="TreeGrafter"/>
</dbReference>
<dbReference type="Proteomes" id="UP000295558">
    <property type="component" value="Unassembled WGS sequence"/>
</dbReference>
<reference evidence="4 5" key="1">
    <citation type="submission" date="2019-03" db="EMBL/GenBank/DDBJ databases">
        <title>Genomic Encyclopedia of Type Strains, Phase III (KMG-III): the genomes of soil and plant-associated and newly described type strains.</title>
        <authorList>
            <person name="Whitman W."/>
        </authorList>
    </citation>
    <scope>NUCLEOTIDE SEQUENCE [LARGE SCALE GENOMIC DNA]</scope>
    <source>
        <strain evidence="4 5">CECT 7972</strain>
    </source>
</reference>
<comment type="caution">
    <text evidence="4">The sequence shown here is derived from an EMBL/GenBank/DDBJ whole genome shotgun (WGS) entry which is preliminary data.</text>
</comment>
<evidence type="ECO:0000256" key="1">
    <source>
        <dbReference type="ARBA" id="ARBA00022679"/>
    </source>
</evidence>
<dbReference type="Pfam" id="PF00534">
    <property type="entry name" value="Glycos_transf_1"/>
    <property type="match status" value="1"/>
</dbReference>
<sequence length="358" mass="41111">MKILVISNMFPSEDYPSYGIFVKNHVCLMEEAADEIETITMKKELNKMKKIWHYLLFYCRIFLTLLFKKYDIVYLHYASHSAFPILCAKFLNRYINLVVNVHGSDVFPETPFQERLQKWVARLLKQASHVVVPSDYFKQTVIDRYQLLPEYIWISPSGGINRDLFAPQEAVKDTSTFQVGYVGRIDVDKGWDDALRGFSKFKQQSNRQAELIMVGSGKENSQKEALIQELGLQEDVRCYDLLPQEELVALYNEMDVFVFPSRRKGESLGLVGIEAMACGVPVIGSQIAGIQGYLIDGENGYFTEIGNPYSIAEKLLKFLANSEEEKQTLRSNAFHSAIRYDQLRVQKDMLAMLAYLVK</sequence>
<gene>
    <name evidence="4" type="ORF">DFP96_10798</name>
</gene>
<keyword evidence="5" id="KW-1185">Reference proteome</keyword>
<evidence type="ECO:0000313" key="5">
    <source>
        <dbReference type="Proteomes" id="UP000295558"/>
    </source>
</evidence>
<dbReference type="AlphaFoldDB" id="A0A4R6ZJW1"/>
<organism evidence="4 5">
    <name type="scientific">Listeria rocourtiae</name>
    <dbReference type="NCBI Taxonomy" id="647910"/>
    <lineage>
        <taxon>Bacteria</taxon>
        <taxon>Bacillati</taxon>
        <taxon>Bacillota</taxon>
        <taxon>Bacilli</taxon>
        <taxon>Bacillales</taxon>
        <taxon>Listeriaceae</taxon>
        <taxon>Listeria</taxon>
    </lineage>
</organism>
<keyword evidence="1 4" id="KW-0808">Transferase</keyword>
<dbReference type="CDD" id="cd03801">
    <property type="entry name" value="GT4_PimA-like"/>
    <property type="match status" value="1"/>
</dbReference>
<dbReference type="EMBL" id="SNZK01000007">
    <property type="protein sequence ID" value="TDR52661.1"/>
    <property type="molecule type" value="Genomic_DNA"/>
</dbReference>